<keyword evidence="2" id="KW-1185">Reference proteome</keyword>
<evidence type="ECO:0000313" key="1">
    <source>
        <dbReference type="EMBL" id="GME25320.1"/>
    </source>
</evidence>
<protein>
    <submittedName>
        <fullName evidence="1">Uncharacterized protein LTHEOB_12182</fullName>
    </submittedName>
</protein>
<proteinExistence type="predicted"/>
<accession>A0ACB5RXN2</accession>
<comment type="caution">
    <text evidence="1">The sequence shown here is derived from an EMBL/GenBank/DDBJ whole genome shotgun (WGS) entry which is preliminary data.</text>
</comment>
<gene>
    <name evidence="1" type="primary">g555</name>
    <name evidence="1" type="ORF">NpPPO83_00000555</name>
</gene>
<dbReference type="Proteomes" id="UP001165186">
    <property type="component" value="Unassembled WGS sequence"/>
</dbReference>
<organism evidence="1 2">
    <name type="scientific">Neofusicoccum parvum</name>
    <dbReference type="NCBI Taxonomy" id="310453"/>
    <lineage>
        <taxon>Eukaryota</taxon>
        <taxon>Fungi</taxon>
        <taxon>Dikarya</taxon>
        <taxon>Ascomycota</taxon>
        <taxon>Pezizomycotina</taxon>
        <taxon>Dothideomycetes</taxon>
        <taxon>Dothideomycetes incertae sedis</taxon>
        <taxon>Botryosphaeriales</taxon>
        <taxon>Botryosphaeriaceae</taxon>
        <taxon>Neofusicoccum</taxon>
    </lineage>
</organism>
<sequence length="542" mass="61636">MTNFSDIDLTESENSETDSEAEFSSGASESTVDDRDRHAKALCEALDRINGVGSFVSSGPLDTAVDPQIHIDGVGDIDLPLSQHNAQSLVKACHQAPFGKGSETIIDTSIRNTWELNPDKFQIRNLAWTHMLKDLVAKISEELGIASSGWNVEAQLYKMLLYEKGAMFKPHRDTEKAPRMFGTLVICLPCPHTGGVVKVKHARQEKTFRSEEMEQSYVCWFADVTHEVTEITSGYRWVLTYNLINTSSSSVPPSPVSMTKTQLLRSALREWLSDCLTSETQEPEYCYILDHKYTDANLRYDGLKGRDMAVVQALKEASEEASFCYFLANLQREVFGSCMAEIPYSGYVRHDKTMSGFESSKGFHVIDSDEEVTLKLKHAIDQNGMFIGDAEISEDIIVQLKPFRRDPDEEDFAEYWGNEGCSATHWYRDSAVIIIPRQHWSEFLLRNYLQERRRNNWKPTAHPDTSQNIRYLIDYLRRNGFLQCARSATEGSDKVTEWHIDSWIQDLMNEALDDCEGMSVHDAPALVELVKDSKEPEKTFER</sequence>
<evidence type="ECO:0000313" key="2">
    <source>
        <dbReference type="Proteomes" id="UP001165186"/>
    </source>
</evidence>
<reference evidence="1" key="1">
    <citation type="submission" date="2024-09" db="EMBL/GenBank/DDBJ databases">
        <title>Draft Genome Sequences of Neofusicoccum parvum.</title>
        <authorList>
            <person name="Ashida A."/>
            <person name="Camagna M."/>
            <person name="Tanaka A."/>
            <person name="Takemoto D."/>
        </authorList>
    </citation>
    <scope>NUCLEOTIDE SEQUENCE</scope>
    <source>
        <strain evidence="1">PPO83</strain>
    </source>
</reference>
<name>A0ACB5RXN2_9PEZI</name>
<dbReference type="EMBL" id="BSXG01000019">
    <property type="protein sequence ID" value="GME25320.1"/>
    <property type="molecule type" value="Genomic_DNA"/>
</dbReference>